<dbReference type="InterPro" id="IPR045738">
    <property type="entry name" value="DUF6088"/>
</dbReference>
<name>A0A5E7AN57_PSEFL</name>
<dbReference type="Pfam" id="PF19570">
    <property type="entry name" value="DUF6088"/>
    <property type="match status" value="1"/>
</dbReference>
<evidence type="ECO:0000313" key="2">
    <source>
        <dbReference type="Proteomes" id="UP000326557"/>
    </source>
</evidence>
<dbReference type="Proteomes" id="UP000326557">
    <property type="component" value="Unassembled WGS sequence"/>
</dbReference>
<protein>
    <recommendedName>
        <fullName evidence="3">Transcriptional regulator, AbiEi antitoxin, Type IV TA system</fullName>
    </recommendedName>
</protein>
<dbReference type="EMBL" id="CABVHP010000002">
    <property type="protein sequence ID" value="VVN79975.1"/>
    <property type="molecule type" value="Genomic_DNA"/>
</dbReference>
<evidence type="ECO:0000313" key="1">
    <source>
        <dbReference type="EMBL" id="VVN79975.1"/>
    </source>
</evidence>
<reference evidence="1 2" key="1">
    <citation type="submission" date="2019-09" db="EMBL/GenBank/DDBJ databases">
        <authorList>
            <person name="Chandra G."/>
            <person name="Truman W A."/>
        </authorList>
    </citation>
    <scope>NUCLEOTIDE SEQUENCE [LARGE SCALE GENOMIC DNA]</scope>
    <source>
        <strain evidence="1">PS704</strain>
    </source>
</reference>
<proteinExistence type="predicted"/>
<dbReference type="RefSeq" id="WP_191634985.1">
    <property type="nucleotide sequence ID" value="NZ_CABVHP010000002.1"/>
</dbReference>
<accession>A0A5E7AN57</accession>
<dbReference type="AlphaFoldDB" id="A0A5E7AN57"/>
<sequence>MSVTATIVKRLKCTPKAQPFSINRFANLGSQGAVAKALSRLAASGELERLSRGIYMRSKLSHFTGYVRPSTKSVLQAIARHNGEIIQVHGAEAVRYFGLSTQMQIRPVYYTSGASREVTVGAKRIRLLHVAPQKLQHAGTIVGLALCALLYLGKKGVSGTVIASIKAKMAPCEFKQLADCEIPTWMQAALRHAISWPTQQAVAERRIRPYGDE</sequence>
<organism evidence="1 2">
    <name type="scientific">Pseudomonas fluorescens</name>
    <dbReference type="NCBI Taxonomy" id="294"/>
    <lineage>
        <taxon>Bacteria</taxon>
        <taxon>Pseudomonadati</taxon>
        <taxon>Pseudomonadota</taxon>
        <taxon>Gammaproteobacteria</taxon>
        <taxon>Pseudomonadales</taxon>
        <taxon>Pseudomonadaceae</taxon>
        <taxon>Pseudomonas</taxon>
    </lineage>
</organism>
<evidence type="ECO:0008006" key="3">
    <source>
        <dbReference type="Google" id="ProtNLM"/>
    </source>
</evidence>
<gene>
    <name evidence="1" type="ORF">PS704_01024</name>
</gene>